<reference evidence="1" key="1">
    <citation type="journal article" name="BMC Genomics">
        <title>Long-read sequencing and de novo genome assembly of marine medaka (Oryzias melastigma).</title>
        <authorList>
            <person name="Liang P."/>
            <person name="Saqib H.S.A."/>
            <person name="Ni X."/>
            <person name="Shen Y."/>
        </authorList>
    </citation>
    <scope>NUCLEOTIDE SEQUENCE</scope>
    <source>
        <strain evidence="1">Bigg-433</strain>
    </source>
</reference>
<dbReference type="AlphaFoldDB" id="A0A834C303"/>
<dbReference type="Proteomes" id="UP000646548">
    <property type="component" value="Unassembled WGS sequence"/>
</dbReference>
<comment type="caution">
    <text evidence="1">The sequence shown here is derived from an EMBL/GenBank/DDBJ whole genome shotgun (WGS) entry which is preliminary data.</text>
</comment>
<accession>A0A834C303</accession>
<protein>
    <submittedName>
        <fullName evidence="1">Uncharacterized protein</fullName>
    </submittedName>
</protein>
<sequence>MLLSLYKHFRVSDPPPSEEKKTLLFMSRLSKKVSVHTNLQIKKRHNGNVYKLYCDQLSVHLSVCITSVSIAQWKWCQDGMLLLSSYLYPGKVIVDHDNPSNLKKTTKN</sequence>
<evidence type="ECO:0000313" key="2">
    <source>
        <dbReference type="Proteomes" id="UP000646548"/>
    </source>
</evidence>
<evidence type="ECO:0000313" key="1">
    <source>
        <dbReference type="EMBL" id="KAF6720309.1"/>
    </source>
</evidence>
<gene>
    <name evidence="1" type="ORF">FQA47_002790</name>
</gene>
<dbReference type="EMBL" id="WKFB01000527">
    <property type="protein sequence ID" value="KAF6720309.1"/>
    <property type="molecule type" value="Genomic_DNA"/>
</dbReference>
<proteinExistence type="predicted"/>
<organism evidence="1 2">
    <name type="scientific">Oryzias melastigma</name>
    <name type="common">Marine medaka</name>
    <dbReference type="NCBI Taxonomy" id="30732"/>
    <lineage>
        <taxon>Eukaryota</taxon>
        <taxon>Metazoa</taxon>
        <taxon>Chordata</taxon>
        <taxon>Craniata</taxon>
        <taxon>Vertebrata</taxon>
        <taxon>Euteleostomi</taxon>
        <taxon>Actinopterygii</taxon>
        <taxon>Neopterygii</taxon>
        <taxon>Teleostei</taxon>
        <taxon>Neoteleostei</taxon>
        <taxon>Acanthomorphata</taxon>
        <taxon>Ovalentaria</taxon>
        <taxon>Atherinomorphae</taxon>
        <taxon>Beloniformes</taxon>
        <taxon>Adrianichthyidae</taxon>
        <taxon>Oryziinae</taxon>
        <taxon>Oryzias</taxon>
    </lineage>
</organism>
<name>A0A834C303_ORYME</name>